<evidence type="ECO:0000256" key="2">
    <source>
        <dbReference type="PIRSR" id="PIRSR613078-2"/>
    </source>
</evidence>
<name>A0A150WLK7_BDEBC</name>
<feature type="active site" description="Tele-phosphohistidine intermediate" evidence="1">
    <location>
        <position position="10"/>
    </location>
</feature>
<dbReference type="InterPro" id="IPR013078">
    <property type="entry name" value="His_Pase_superF_clade-1"/>
</dbReference>
<dbReference type="SMART" id="SM00855">
    <property type="entry name" value="PGAM"/>
    <property type="match status" value="1"/>
</dbReference>
<dbReference type="Pfam" id="PF00300">
    <property type="entry name" value="His_Phos_1"/>
    <property type="match status" value="1"/>
</dbReference>
<accession>A0A150WLK7</accession>
<dbReference type="GO" id="GO:0016791">
    <property type="term" value="F:phosphatase activity"/>
    <property type="evidence" value="ECO:0007669"/>
    <property type="project" value="TreeGrafter"/>
</dbReference>
<dbReference type="InterPro" id="IPR050275">
    <property type="entry name" value="PGM_Phosphatase"/>
</dbReference>
<sequence>MKKTLHLFRHGETDWNAIRRLQGHTDIPLNDEGRKQARGLQKYFAENPVDVFYSSDLKRAHETAQLANFVLQKPLTTSPELRESFLGDLEGKTRDEVFVLYGEEDWQRWSSVRAEDADFCLPGAESSRETVSRVLRFLTRFCQEHDFTSAGICTHGLVMRRLLHSLNPELKSLIAVPNCRVYPITYDLELKKFHFNHSE</sequence>
<feature type="binding site" evidence="2">
    <location>
        <begin position="9"/>
        <end position="16"/>
    </location>
    <ligand>
        <name>substrate</name>
    </ligand>
</feature>
<dbReference type="RefSeq" id="WP_061835283.1">
    <property type="nucleotide sequence ID" value="NZ_LUKE01000002.1"/>
</dbReference>
<dbReference type="Proteomes" id="UP000075320">
    <property type="component" value="Unassembled WGS sequence"/>
</dbReference>
<protein>
    <recommendedName>
        <fullName evidence="5">Phosphoglycerate mutase</fullName>
    </recommendedName>
</protein>
<dbReference type="PANTHER" id="PTHR48100:SF59">
    <property type="entry name" value="ADENOSYLCOBALAMIN_ALPHA-RIBAZOLE PHOSPHATASE"/>
    <property type="match status" value="1"/>
</dbReference>
<dbReference type="AlphaFoldDB" id="A0A150WLK7"/>
<dbReference type="PIRSF" id="PIRSF000709">
    <property type="entry name" value="6PFK_2-Ptase"/>
    <property type="match status" value="1"/>
</dbReference>
<keyword evidence="4" id="KW-1185">Reference proteome</keyword>
<dbReference type="GO" id="GO:0005737">
    <property type="term" value="C:cytoplasm"/>
    <property type="evidence" value="ECO:0007669"/>
    <property type="project" value="TreeGrafter"/>
</dbReference>
<proteinExistence type="predicted"/>
<feature type="active site" description="Proton donor/acceptor" evidence="1">
    <location>
        <position position="83"/>
    </location>
</feature>
<gene>
    <name evidence="3" type="ORF">AZI86_11240</name>
</gene>
<dbReference type="OrthoDB" id="5291958at2"/>
<evidence type="ECO:0000313" key="4">
    <source>
        <dbReference type="Proteomes" id="UP000075320"/>
    </source>
</evidence>
<evidence type="ECO:0000313" key="3">
    <source>
        <dbReference type="EMBL" id="KYG64772.1"/>
    </source>
</evidence>
<dbReference type="PROSITE" id="PS00175">
    <property type="entry name" value="PG_MUTASE"/>
    <property type="match status" value="1"/>
</dbReference>
<dbReference type="Gene3D" id="3.40.50.1240">
    <property type="entry name" value="Phosphoglycerate mutase-like"/>
    <property type="match status" value="1"/>
</dbReference>
<dbReference type="CDD" id="cd07067">
    <property type="entry name" value="HP_PGM_like"/>
    <property type="match status" value="1"/>
</dbReference>
<dbReference type="SUPFAM" id="SSF53254">
    <property type="entry name" value="Phosphoglycerate mutase-like"/>
    <property type="match status" value="1"/>
</dbReference>
<evidence type="ECO:0008006" key="5">
    <source>
        <dbReference type="Google" id="ProtNLM"/>
    </source>
</evidence>
<comment type="caution">
    <text evidence="3">The sequence shown here is derived from an EMBL/GenBank/DDBJ whole genome shotgun (WGS) entry which is preliminary data.</text>
</comment>
<dbReference type="PANTHER" id="PTHR48100">
    <property type="entry name" value="BROAD-SPECIFICITY PHOSPHATASE YOR283W-RELATED"/>
    <property type="match status" value="1"/>
</dbReference>
<reference evidence="3 4" key="1">
    <citation type="submission" date="2016-03" db="EMBL/GenBank/DDBJ databases">
        <authorList>
            <person name="Ploux O."/>
        </authorList>
    </citation>
    <scope>NUCLEOTIDE SEQUENCE [LARGE SCALE GENOMIC DNA]</scope>
    <source>
        <strain evidence="3 4">R0</strain>
    </source>
</reference>
<dbReference type="InterPro" id="IPR029033">
    <property type="entry name" value="His_PPase_superfam"/>
</dbReference>
<dbReference type="InterPro" id="IPR001345">
    <property type="entry name" value="PG/BPGM_mutase_AS"/>
</dbReference>
<dbReference type="EMBL" id="LUKE01000002">
    <property type="protein sequence ID" value="KYG64772.1"/>
    <property type="molecule type" value="Genomic_DNA"/>
</dbReference>
<organism evidence="3 4">
    <name type="scientific">Bdellovibrio bacteriovorus</name>
    <dbReference type="NCBI Taxonomy" id="959"/>
    <lineage>
        <taxon>Bacteria</taxon>
        <taxon>Pseudomonadati</taxon>
        <taxon>Bdellovibrionota</taxon>
        <taxon>Bdellovibrionia</taxon>
        <taxon>Bdellovibrionales</taxon>
        <taxon>Pseudobdellovibrionaceae</taxon>
        <taxon>Bdellovibrio</taxon>
    </lineage>
</organism>
<evidence type="ECO:0000256" key="1">
    <source>
        <dbReference type="PIRSR" id="PIRSR613078-1"/>
    </source>
</evidence>
<feature type="binding site" evidence="2">
    <location>
        <position position="59"/>
    </location>
    <ligand>
        <name>substrate</name>
    </ligand>
</feature>